<keyword evidence="6" id="KW-0598">Phosphotransferase system</keyword>
<gene>
    <name evidence="12" type="ORF">DW687_09215</name>
</gene>
<dbReference type="PANTHER" id="PTHR36203">
    <property type="entry name" value="ASCORBATE-SPECIFIC PTS SYSTEM EIIA COMPONENT"/>
    <property type="match status" value="1"/>
</dbReference>
<dbReference type="PROSITE" id="PS51094">
    <property type="entry name" value="PTS_EIIA_TYPE_2"/>
    <property type="match status" value="1"/>
</dbReference>
<proteinExistence type="predicted"/>
<comment type="function">
    <text evidence="8">The phosphoenolpyruvate-dependent sugar phosphotransferase system (sugar PTS), a major carbohydrate active transport system, catalyzes the phosphorylation of incoming sugar substrates concomitantly with their translocation across the cell membrane. The enzyme II UlaABC PTS system is involved in ascorbate transport.</text>
</comment>
<dbReference type="CDD" id="cd00211">
    <property type="entry name" value="PTS_IIA_fru"/>
    <property type="match status" value="1"/>
</dbReference>
<evidence type="ECO:0000256" key="3">
    <source>
        <dbReference type="ARBA" id="ARBA00022490"/>
    </source>
</evidence>
<accession>A0A3E3DXV4</accession>
<evidence type="ECO:0000256" key="1">
    <source>
        <dbReference type="ARBA" id="ARBA00004496"/>
    </source>
</evidence>
<dbReference type="PANTHER" id="PTHR36203:SF1">
    <property type="entry name" value="ASCORBATE-SPECIFIC PTS SYSTEM EIIA COMPONENT"/>
    <property type="match status" value="1"/>
</dbReference>
<dbReference type="EMBL" id="QUSM01000005">
    <property type="protein sequence ID" value="RGD73528.1"/>
    <property type="molecule type" value="Genomic_DNA"/>
</dbReference>
<dbReference type="GO" id="GO:0016301">
    <property type="term" value="F:kinase activity"/>
    <property type="evidence" value="ECO:0007669"/>
    <property type="project" value="UniProtKB-KW"/>
</dbReference>
<evidence type="ECO:0000313" key="13">
    <source>
        <dbReference type="Proteomes" id="UP000261212"/>
    </source>
</evidence>
<comment type="caution">
    <text evidence="12">The sequence shown here is derived from an EMBL/GenBank/DDBJ whole genome shotgun (WGS) entry which is preliminary data.</text>
</comment>
<sequence length="158" mass="17925">MYNIIFTKQGGNTMLIDFIPENFIKVTKSVKDFKEAVREAGEILLSNGIIEEVYIEKMIEVAETQKYIVIAPHIAMPHARPEDGVIKNGMSMLYIKEGVDFGHSEHDPVKVVFALAGKDHDSHLELLSNLCEVLDDDDFVKRLLNIKNKEQIIKLLSK</sequence>
<evidence type="ECO:0000313" key="12">
    <source>
        <dbReference type="EMBL" id="RGD73528.1"/>
    </source>
</evidence>
<evidence type="ECO:0000256" key="9">
    <source>
        <dbReference type="ARBA" id="ARBA00041175"/>
    </source>
</evidence>
<keyword evidence="12" id="KW-0762">Sugar transport</keyword>
<dbReference type="GO" id="GO:0005737">
    <property type="term" value="C:cytoplasm"/>
    <property type="evidence" value="ECO:0007669"/>
    <property type="project" value="UniProtKB-SubCell"/>
</dbReference>
<evidence type="ECO:0000256" key="4">
    <source>
        <dbReference type="ARBA" id="ARBA00022553"/>
    </source>
</evidence>
<keyword evidence="7" id="KW-0418">Kinase</keyword>
<dbReference type="InterPro" id="IPR016152">
    <property type="entry name" value="PTrfase/Anion_transptr"/>
</dbReference>
<dbReference type="Proteomes" id="UP000261212">
    <property type="component" value="Unassembled WGS sequence"/>
</dbReference>
<evidence type="ECO:0000259" key="11">
    <source>
        <dbReference type="PROSITE" id="PS51094"/>
    </source>
</evidence>
<dbReference type="GO" id="GO:0009401">
    <property type="term" value="P:phosphoenolpyruvate-dependent sugar phosphotransferase system"/>
    <property type="evidence" value="ECO:0007669"/>
    <property type="project" value="UniProtKB-KW"/>
</dbReference>
<comment type="subcellular location">
    <subcellularLocation>
        <location evidence="1">Cytoplasm</location>
    </subcellularLocation>
</comment>
<dbReference type="InterPro" id="IPR051351">
    <property type="entry name" value="Ascorbate-PTS_EIIA_comp"/>
</dbReference>
<protein>
    <recommendedName>
        <fullName evidence="9">Ascorbate-specific PTS system EIIA component</fullName>
    </recommendedName>
    <alternativeName>
        <fullName evidence="10">Ascorbate-specific phosphotransferase enzyme IIA component</fullName>
    </alternativeName>
</protein>
<name>A0A3E3DXV4_9FIRM</name>
<reference evidence="12 13" key="1">
    <citation type="submission" date="2018-08" db="EMBL/GenBank/DDBJ databases">
        <title>A genome reference for cultivated species of the human gut microbiota.</title>
        <authorList>
            <person name="Zou Y."/>
            <person name="Xue W."/>
            <person name="Luo G."/>
        </authorList>
    </citation>
    <scope>NUCLEOTIDE SEQUENCE [LARGE SCALE GENOMIC DNA]</scope>
    <source>
        <strain evidence="12 13">AM25-6</strain>
    </source>
</reference>
<feature type="domain" description="PTS EIIA type-2" evidence="11">
    <location>
        <begin position="17"/>
        <end position="158"/>
    </location>
</feature>
<keyword evidence="4" id="KW-0597">Phosphoprotein</keyword>
<evidence type="ECO:0000256" key="6">
    <source>
        <dbReference type="ARBA" id="ARBA00022683"/>
    </source>
</evidence>
<evidence type="ECO:0000256" key="10">
    <source>
        <dbReference type="ARBA" id="ARBA00042072"/>
    </source>
</evidence>
<evidence type="ECO:0000256" key="2">
    <source>
        <dbReference type="ARBA" id="ARBA00022448"/>
    </source>
</evidence>
<evidence type="ECO:0000256" key="5">
    <source>
        <dbReference type="ARBA" id="ARBA00022679"/>
    </source>
</evidence>
<dbReference type="SUPFAM" id="SSF55804">
    <property type="entry name" value="Phoshotransferase/anion transport protein"/>
    <property type="match status" value="1"/>
</dbReference>
<keyword evidence="5" id="KW-0808">Transferase</keyword>
<dbReference type="Gene3D" id="3.40.930.10">
    <property type="entry name" value="Mannitol-specific EII, Chain A"/>
    <property type="match status" value="1"/>
</dbReference>
<evidence type="ECO:0000256" key="8">
    <source>
        <dbReference type="ARBA" id="ARBA00037387"/>
    </source>
</evidence>
<dbReference type="AlphaFoldDB" id="A0A3E3DXV4"/>
<dbReference type="PROSITE" id="PS00372">
    <property type="entry name" value="PTS_EIIA_TYPE_2_HIS"/>
    <property type="match status" value="1"/>
</dbReference>
<dbReference type="Pfam" id="PF00359">
    <property type="entry name" value="PTS_EIIA_2"/>
    <property type="match status" value="1"/>
</dbReference>
<keyword evidence="3" id="KW-0963">Cytoplasm</keyword>
<keyword evidence="2" id="KW-0813">Transport</keyword>
<dbReference type="InterPro" id="IPR002178">
    <property type="entry name" value="PTS_EIIA_type-2_dom"/>
</dbReference>
<evidence type="ECO:0000256" key="7">
    <source>
        <dbReference type="ARBA" id="ARBA00022777"/>
    </source>
</evidence>
<organism evidence="12 13">
    <name type="scientific">Anaerofustis stercorihominis</name>
    <dbReference type="NCBI Taxonomy" id="214853"/>
    <lineage>
        <taxon>Bacteria</taxon>
        <taxon>Bacillati</taxon>
        <taxon>Bacillota</taxon>
        <taxon>Clostridia</taxon>
        <taxon>Eubacteriales</taxon>
        <taxon>Eubacteriaceae</taxon>
        <taxon>Anaerofustis</taxon>
    </lineage>
</organism>